<sequence length="134" mass="15728">MMLFIRTINMRKITAIVFLFLYLSANTELKQIFKLPVFVAHYLEHRQNDRNIGLVDFIVLHYFSGDIKDADFNRDQQLPFKRICCTVYIFLALPADNSAVLHHILFQEETVSFTFSPQFTSSSFHLLIWQPPKA</sequence>
<reference evidence="1 2" key="1">
    <citation type="submission" date="2017-02" db="EMBL/GenBank/DDBJ databases">
        <authorList>
            <person name="Peterson S.W."/>
        </authorList>
    </citation>
    <scope>NUCLEOTIDE SEQUENCE [LARGE SCALE GENOMIC DNA]</scope>
    <source>
        <strain evidence="1 2">DSM 25262</strain>
    </source>
</reference>
<organism evidence="1 2">
    <name type="scientific">Ohtaekwangia koreensis</name>
    <dbReference type="NCBI Taxonomy" id="688867"/>
    <lineage>
        <taxon>Bacteria</taxon>
        <taxon>Pseudomonadati</taxon>
        <taxon>Bacteroidota</taxon>
        <taxon>Cytophagia</taxon>
        <taxon>Cytophagales</taxon>
        <taxon>Fulvivirgaceae</taxon>
        <taxon>Ohtaekwangia</taxon>
    </lineage>
</organism>
<keyword evidence="2" id="KW-1185">Reference proteome</keyword>
<dbReference type="Proteomes" id="UP000190961">
    <property type="component" value="Unassembled WGS sequence"/>
</dbReference>
<evidence type="ECO:0000313" key="1">
    <source>
        <dbReference type="EMBL" id="SKC83600.1"/>
    </source>
</evidence>
<evidence type="ECO:0000313" key="2">
    <source>
        <dbReference type="Proteomes" id="UP000190961"/>
    </source>
</evidence>
<name>A0A1T5M5V8_9BACT</name>
<proteinExistence type="predicted"/>
<protein>
    <submittedName>
        <fullName evidence="1">Uncharacterized protein</fullName>
    </submittedName>
</protein>
<dbReference type="EMBL" id="FUZU01000003">
    <property type="protein sequence ID" value="SKC83600.1"/>
    <property type="molecule type" value="Genomic_DNA"/>
</dbReference>
<accession>A0A1T5M5V8</accession>
<dbReference type="AlphaFoldDB" id="A0A1T5M5V8"/>
<gene>
    <name evidence="1" type="ORF">SAMN05660236_4493</name>
</gene>
<dbReference type="STRING" id="688867.SAMN05660236_4493"/>